<dbReference type="PANTHER" id="PTHR43677">
    <property type="entry name" value="SHORT-CHAIN DEHYDROGENASE/REDUCTASE"/>
    <property type="match status" value="1"/>
</dbReference>
<keyword evidence="2" id="KW-1185">Reference proteome</keyword>
<sequence length="273" mass="29818">MHQAQITEWGQKPKYVEVPDLQAPAADEIRIKVSAAGVHNVVHSRASGNHYTSGSLPHVPGIDGTGTTEDGKLVYFSSFDVGSLSGYVNMEKRRAMPLPEGLDPVQVAGITNPAMSSWMALKTRTTDLPKDFSVLIVALDTLGLDDSIIIADEAEKTDFSTLGDIDVILDYVYCSLAVHLFNSLRSHRPIQYVQIGGLGGIDISLPSSVLRSKNLTIRGSGPGAWSMQEVAKTLPEMLEALRNVPEQPVKELRLRDIEKEWDNKGAERLVFVP</sequence>
<evidence type="ECO:0000313" key="1">
    <source>
        <dbReference type="EMBL" id="KAK3054963.1"/>
    </source>
</evidence>
<dbReference type="Gene3D" id="3.90.180.10">
    <property type="entry name" value="Medium-chain alcohol dehydrogenases, catalytic domain"/>
    <property type="match status" value="1"/>
</dbReference>
<reference evidence="1" key="1">
    <citation type="submission" date="2023-04" db="EMBL/GenBank/DDBJ databases">
        <title>Black Yeasts Isolated from many extreme environments.</title>
        <authorList>
            <person name="Coleine C."/>
            <person name="Stajich J.E."/>
            <person name="Selbmann L."/>
        </authorList>
    </citation>
    <scope>NUCLEOTIDE SEQUENCE</scope>
    <source>
        <strain evidence="1">CCFEE 5312</strain>
    </source>
</reference>
<protein>
    <submittedName>
        <fullName evidence="1">Uncharacterized protein</fullName>
    </submittedName>
</protein>
<dbReference type="GO" id="GO:0016491">
    <property type="term" value="F:oxidoreductase activity"/>
    <property type="evidence" value="ECO:0007669"/>
    <property type="project" value="TreeGrafter"/>
</dbReference>
<comment type="caution">
    <text evidence="1">The sequence shown here is derived from an EMBL/GenBank/DDBJ whole genome shotgun (WGS) entry which is preliminary data.</text>
</comment>
<gene>
    <name evidence="1" type="ORF">LTR09_004123</name>
</gene>
<dbReference type="SUPFAM" id="SSF50129">
    <property type="entry name" value="GroES-like"/>
    <property type="match status" value="1"/>
</dbReference>
<accession>A0AAJ0DIX3</accession>
<dbReference type="InterPro" id="IPR051397">
    <property type="entry name" value="Zn-ADH-like_protein"/>
</dbReference>
<proteinExistence type="predicted"/>
<name>A0AAJ0DIX3_9PEZI</name>
<dbReference type="Gene3D" id="3.40.50.720">
    <property type="entry name" value="NAD(P)-binding Rossmann-like Domain"/>
    <property type="match status" value="1"/>
</dbReference>
<evidence type="ECO:0000313" key="2">
    <source>
        <dbReference type="Proteomes" id="UP001271007"/>
    </source>
</evidence>
<organism evidence="1 2">
    <name type="scientific">Extremus antarcticus</name>
    <dbReference type="NCBI Taxonomy" id="702011"/>
    <lineage>
        <taxon>Eukaryota</taxon>
        <taxon>Fungi</taxon>
        <taxon>Dikarya</taxon>
        <taxon>Ascomycota</taxon>
        <taxon>Pezizomycotina</taxon>
        <taxon>Dothideomycetes</taxon>
        <taxon>Dothideomycetidae</taxon>
        <taxon>Mycosphaerellales</taxon>
        <taxon>Extremaceae</taxon>
        <taxon>Extremus</taxon>
    </lineage>
</organism>
<dbReference type="Proteomes" id="UP001271007">
    <property type="component" value="Unassembled WGS sequence"/>
</dbReference>
<dbReference type="InterPro" id="IPR011032">
    <property type="entry name" value="GroES-like_sf"/>
</dbReference>
<dbReference type="PANTHER" id="PTHR43677:SF11">
    <property type="entry name" value="ZINC-CONTAINING ALCOHOL DEHYDROGENASE"/>
    <property type="match status" value="1"/>
</dbReference>
<dbReference type="EMBL" id="JAWDJX010000010">
    <property type="protein sequence ID" value="KAK3054963.1"/>
    <property type="molecule type" value="Genomic_DNA"/>
</dbReference>
<dbReference type="AlphaFoldDB" id="A0AAJ0DIX3"/>